<evidence type="ECO:0000256" key="1">
    <source>
        <dbReference type="SAM" id="Phobius"/>
    </source>
</evidence>
<feature type="transmembrane region" description="Helical" evidence="1">
    <location>
        <begin position="65"/>
        <end position="83"/>
    </location>
</feature>
<evidence type="ECO:0000313" key="2">
    <source>
        <dbReference type="EMBL" id="CAB4778673.1"/>
    </source>
</evidence>
<evidence type="ECO:0000313" key="3">
    <source>
        <dbReference type="EMBL" id="CAB4944330.1"/>
    </source>
</evidence>
<dbReference type="EMBL" id="CAEZZY010000055">
    <property type="protein sequence ID" value="CAB4778673.1"/>
    <property type="molecule type" value="Genomic_DNA"/>
</dbReference>
<keyword evidence="1" id="KW-0472">Membrane</keyword>
<protein>
    <submittedName>
        <fullName evidence="4">Unannotated protein</fullName>
    </submittedName>
</protein>
<accession>A0A6J7NUI6</accession>
<proteinExistence type="predicted"/>
<feature type="transmembrane region" description="Helical" evidence="1">
    <location>
        <begin position="34"/>
        <end position="53"/>
    </location>
</feature>
<keyword evidence="1" id="KW-1133">Transmembrane helix</keyword>
<dbReference type="EMBL" id="CAFBNK010000026">
    <property type="protein sequence ID" value="CAB4944330.1"/>
    <property type="molecule type" value="Genomic_DNA"/>
</dbReference>
<dbReference type="EMBL" id="CAFBOU010000056">
    <property type="protein sequence ID" value="CAB4993594.1"/>
    <property type="molecule type" value="Genomic_DNA"/>
</dbReference>
<evidence type="ECO:0000313" key="4">
    <source>
        <dbReference type="EMBL" id="CAB4993594.1"/>
    </source>
</evidence>
<gene>
    <name evidence="2" type="ORF">UFOPK2928_00623</name>
    <name evidence="3" type="ORF">UFOPK3786_00246</name>
    <name evidence="4" type="ORF">UFOPK4010_00751</name>
</gene>
<dbReference type="AlphaFoldDB" id="A0A6J7NUI6"/>
<keyword evidence="1" id="KW-0812">Transmembrane</keyword>
<organism evidence="4">
    <name type="scientific">freshwater metagenome</name>
    <dbReference type="NCBI Taxonomy" id="449393"/>
    <lineage>
        <taxon>unclassified sequences</taxon>
        <taxon>metagenomes</taxon>
        <taxon>ecological metagenomes</taxon>
    </lineage>
</organism>
<name>A0A6J7NUI6_9ZZZZ</name>
<reference evidence="4" key="1">
    <citation type="submission" date="2020-05" db="EMBL/GenBank/DDBJ databases">
        <authorList>
            <person name="Chiriac C."/>
            <person name="Salcher M."/>
            <person name="Ghai R."/>
            <person name="Kavagutti S V."/>
        </authorList>
    </citation>
    <scope>NUCLEOTIDE SEQUENCE</scope>
</reference>
<sequence>MSNEEEFQAPQWVQDDANPEIKKELIQLTQKQKYFLIGTLCTVIPLCLVIGWYEFGRAKEGHWRAWVYTFEWPFFAAVSVYMYRRIMRGDIPRIPRPD</sequence>